<dbReference type="PhylomeDB" id="A7T9X9"/>
<evidence type="ECO:0000313" key="1">
    <source>
        <dbReference type="EMBL" id="EDO27194.1"/>
    </source>
</evidence>
<name>A7T9X9_NEMVE</name>
<evidence type="ECO:0000313" key="2">
    <source>
        <dbReference type="Proteomes" id="UP000001593"/>
    </source>
</evidence>
<feature type="non-terminal residue" evidence="1">
    <location>
        <position position="1"/>
    </location>
</feature>
<dbReference type="InParanoid" id="A7T9X9"/>
<dbReference type="EMBL" id="DS473685">
    <property type="protein sequence ID" value="EDO27194.1"/>
    <property type="molecule type" value="Genomic_DNA"/>
</dbReference>
<keyword evidence="2" id="KW-1185">Reference proteome</keyword>
<reference evidence="1 2" key="1">
    <citation type="journal article" date="2007" name="Science">
        <title>Sea anemone genome reveals ancestral eumetazoan gene repertoire and genomic organization.</title>
        <authorList>
            <person name="Putnam N.H."/>
            <person name="Srivastava M."/>
            <person name="Hellsten U."/>
            <person name="Dirks B."/>
            <person name="Chapman J."/>
            <person name="Salamov A."/>
            <person name="Terry A."/>
            <person name="Shapiro H."/>
            <person name="Lindquist E."/>
            <person name="Kapitonov V.V."/>
            <person name="Jurka J."/>
            <person name="Genikhovich G."/>
            <person name="Grigoriev I.V."/>
            <person name="Lucas S.M."/>
            <person name="Steele R.E."/>
            <person name="Finnerty J.R."/>
            <person name="Technau U."/>
            <person name="Martindale M.Q."/>
            <person name="Rokhsar D.S."/>
        </authorList>
    </citation>
    <scope>NUCLEOTIDE SEQUENCE [LARGE SCALE GENOMIC DNA]</scope>
    <source>
        <strain evidence="2">CH2 X CH6</strain>
    </source>
</reference>
<proteinExistence type="predicted"/>
<dbReference type="AlphaFoldDB" id="A7T9X9"/>
<protein>
    <submittedName>
        <fullName evidence="1">Uncharacterized protein</fullName>
    </submittedName>
</protein>
<accession>A7T9X9</accession>
<gene>
    <name evidence="1" type="ORF">NEMVEDRAFT_v1g151764</name>
</gene>
<dbReference type="HOGENOM" id="CLU_2892513_0_0_1"/>
<sequence length="63" mass="6634">AHCVYGGVCTVRAVCMVESVHGALCVWWSLYSAHCVYGGVCTVRTVCMVESVQCALCDGGVCT</sequence>
<organism evidence="1 2">
    <name type="scientific">Nematostella vectensis</name>
    <name type="common">Starlet sea anemone</name>
    <dbReference type="NCBI Taxonomy" id="45351"/>
    <lineage>
        <taxon>Eukaryota</taxon>
        <taxon>Metazoa</taxon>
        <taxon>Cnidaria</taxon>
        <taxon>Anthozoa</taxon>
        <taxon>Hexacorallia</taxon>
        <taxon>Actiniaria</taxon>
        <taxon>Edwardsiidae</taxon>
        <taxon>Nematostella</taxon>
    </lineage>
</organism>
<dbReference type="Proteomes" id="UP000001593">
    <property type="component" value="Unassembled WGS sequence"/>
</dbReference>